<feature type="binding site" evidence="8">
    <location>
        <position position="153"/>
    </location>
    <ligand>
        <name>(R)-pantoate</name>
        <dbReference type="ChEBI" id="CHEBI:15980"/>
    </ligand>
</feature>
<evidence type="ECO:0000256" key="2">
    <source>
        <dbReference type="ARBA" id="ARBA00009256"/>
    </source>
</evidence>
<dbReference type="GO" id="GO:0005829">
    <property type="term" value="C:cytosol"/>
    <property type="evidence" value="ECO:0007669"/>
    <property type="project" value="TreeGrafter"/>
</dbReference>
<dbReference type="OrthoDB" id="9773087at2"/>
<comment type="function">
    <text evidence="8">Catalyzes the condensation of pantoate with beta-alanine in an ATP-dependent reaction via a pantoyl-adenylate intermediate.</text>
</comment>
<dbReference type="Gene3D" id="3.30.1300.10">
    <property type="entry name" value="Pantoate-beta-alanine ligase, C-terminal domain"/>
    <property type="match status" value="1"/>
</dbReference>
<dbReference type="GO" id="GO:0005524">
    <property type="term" value="F:ATP binding"/>
    <property type="evidence" value="ECO:0007669"/>
    <property type="project" value="UniProtKB-KW"/>
</dbReference>
<comment type="caution">
    <text evidence="8">Lacks conserved residue(s) required for the propagation of feature annotation.</text>
</comment>
<evidence type="ECO:0000256" key="1">
    <source>
        <dbReference type="ARBA" id="ARBA00004990"/>
    </source>
</evidence>
<dbReference type="Gene3D" id="3.40.50.620">
    <property type="entry name" value="HUPs"/>
    <property type="match status" value="1"/>
</dbReference>
<dbReference type="FunFam" id="3.40.50.620:FF:000013">
    <property type="entry name" value="Pantothenate synthetase"/>
    <property type="match status" value="1"/>
</dbReference>
<dbReference type="InterPro" id="IPR042176">
    <property type="entry name" value="Pantoate_ligase_C"/>
</dbReference>
<keyword evidence="8" id="KW-0963">Cytoplasm</keyword>
<dbReference type="AlphaFoldDB" id="A0A316TM12"/>
<comment type="subcellular location">
    <subcellularLocation>
        <location evidence="8">Cytoplasm</location>
    </subcellularLocation>
</comment>
<feature type="binding site" evidence="8">
    <location>
        <begin position="30"/>
        <end position="37"/>
    </location>
    <ligand>
        <name>ATP</name>
        <dbReference type="ChEBI" id="CHEBI:30616"/>
    </ligand>
</feature>
<dbReference type="SUPFAM" id="SSF52374">
    <property type="entry name" value="Nucleotidylyl transferase"/>
    <property type="match status" value="1"/>
</dbReference>
<dbReference type="InterPro" id="IPR004821">
    <property type="entry name" value="Cyt_trans-like"/>
</dbReference>
<comment type="miscellaneous">
    <text evidence="8">The reaction proceeds by a bi uni uni bi ping pong mechanism.</text>
</comment>
<comment type="pathway">
    <text evidence="1 8">Cofactor biosynthesis; (R)-pantothenate biosynthesis; (R)-pantothenate from (R)-pantoate and beta-alanine: step 1/1.</text>
</comment>
<evidence type="ECO:0000313" key="10">
    <source>
        <dbReference type="Proteomes" id="UP000245533"/>
    </source>
</evidence>
<evidence type="ECO:0000256" key="7">
    <source>
        <dbReference type="ARBA" id="ARBA00048258"/>
    </source>
</evidence>
<dbReference type="GO" id="GO:0015940">
    <property type="term" value="P:pantothenate biosynthetic process"/>
    <property type="evidence" value="ECO:0007669"/>
    <property type="project" value="UniProtKB-UniRule"/>
</dbReference>
<keyword evidence="6 8" id="KW-0067">ATP-binding</keyword>
<dbReference type="Pfam" id="PF02569">
    <property type="entry name" value="Pantoate_ligase"/>
    <property type="match status" value="1"/>
</dbReference>
<organism evidence="9 10">
    <name type="scientific">Rhodohalobacter mucosus</name>
    <dbReference type="NCBI Taxonomy" id="2079485"/>
    <lineage>
        <taxon>Bacteria</taxon>
        <taxon>Pseudomonadati</taxon>
        <taxon>Balneolota</taxon>
        <taxon>Balneolia</taxon>
        <taxon>Balneolales</taxon>
        <taxon>Balneolaceae</taxon>
        <taxon>Rhodohalobacter</taxon>
    </lineage>
</organism>
<feature type="binding site" evidence="8">
    <location>
        <begin position="147"/>
        <end position="150"/>
    </location>
    <ligand>
        <name>ATP</name>
        <dbReference type="ChEBI" id="CHEBI:30616"/>
    </ligand>
</feature>
<comment type="caution">
    <text evidence="9">The sequence shown here is derived from an EMBL/GenBank/DDBJ whole genome shotgun (WGS) entry which is preliminary data.</text>
</comment>
<dbReference type="PANTHER" id="PTHR21299:SF1">
    <property type="entry name" value="PANTOATE--BETA-ALANINE LIGASE"/>
    <property type="match status" value="1"/>
</dbReference>
<evidence type="ECO:0000313" key="9">
    <source>
        <dbReference type="EMBL" id="PWN05617.1"/>
    </source>
</evidence>
<protein>
    <recommendedName>
        <fullName evidence="8">Pantothenate synthetase</fullName>
        <shortName evidence="8">PS</shortName>
        <ecNumber evidence="8">6.3.2.1</ecNumber>
    </recommendedName>
    <alternativeName>
        <fullName evidence="8">Pantoate--beta-alanine ligase</fullName>
    </alternativeName>
    <alternativeName>
        <fullName evidence="8">Pantoate-activating enzyme</fullName>
    </alternativeName>
</protein>
<evidence type="ECO:0000256" key="3">
    <source>
        <dbReference type="ARBA" id="ARBA00022598"/>
    </source>
</evidence>
<keyword evidence="3 8" id="KW-0436">Ligase</keyword>
<evidence type="ECO:0000256" key="5">
    <source>
        <dbReference type="ARBA" id="ARBA00022741"/>
    </source>
</evidence>
<dbReference type="PANTHER" id="PTHR21299">
    <property type="entry name" value="CYTIDYLATE KINASE/PANTOATE-BETA-ALANINE LIGASE"/>
    <property type="match status" value="1"/>
</dbReference>
<dbReference type="HAMAP" id="MF_00158">
    <property type="entry name" value="PanC"/>
    <property type="match status" value="1"/>
</dbReference>
<reference evidence="9 10" key="1">
    <citation type="submission" date="2018-05" db="EMBL/GenBank/DDBJ databases">
        <title>Rhodohalobacter halophilus gen. nov., sp. nov., a moderately halophilic member of the family Balneolaceae.</title>
        <authorList>
            <person name="Liu Z.-W."/>
        </authorList>
    </citation>
    <scope>NUCLEOTIDE SEQUENCE [LARGE SCALE GENOMIC DNA]</scope>
    <source>
        <strain evidence="9 10">8A47</strain>
    </source>
</reference>
<feature type="active site" description="Proton donor" evidence="8">
    <location>
        <position position="37"/>
    </location>
</feature>
<sequence length="282" mass="32151">MIVCRTIQEIRKETGKQKQEGKTISFVPTMGALHEGHLSLIREAKKHADLVVVSIFVNPEQFGPNEDFDTYPRETESDLQKCREEGVSIVFLPDRRELYPEEKFLRIEIDDLNRHMCGASRPGFFEGILLVVNKLFNIVEPDAALFGQKDIQQFLILSRMVKEFNHDIKMVMVPISRANDGLALSSRNAYLSPEEREAAPSLYRSLQYIERQIREGVDTPGLLIEHQKSELEAKGLKIDYLNVFSRKTLAPVETLSNSGQYILAGAAWLGKTRLIDNILIDY</sequence>
<feature type="binding site" evidence="8">
    <location>
        <position position="61"/>
    </location>
    <ligand>
        <name>beta-alanine</name>
        <dbReference type="ChEBI" id="CHEBI:57966"/>
    </ligand>
</feature>
<evidence type="ECO:0000256" key="4">
    <source>
        <dbReference type="ARBA" id="ARBA00022655"/>
    </source>
</evidence>
<dbReference type="EMBL" id="QGGB01000009">
    <property type="protein sequence ID" value="PWN05617.1"/>
    <property type="molecule type" value="Genomic_DNA"/>
</dbReference>
<dbReference type="CDD" id="cd00560">
    <property type="entry name" value="PanC"/>
    <property type="match status" value="1"/>
</dbReference>
<dbReference type="NCBIfam" id="TIGR00018">
    <property type="entry name" value="panC"/>
    <property type="match status" value="1"/>
</dbReference>
<dbReference type="RefSeq" id="WP_109647645.1">
    <property type="nucleotide sequence ID" value="NZ_QGGB01000009.1"/>
</dbReference>
<evidence type="ECO:0000256" key="8">
    <source>
        <dbReference type="HAMAP-Rule" id="MF_00158"/>
    </source>
</evidence>
<dbReference type="UniPathway" id="UPA00028">
    <property type="reaction ID" value="UER00005"/>
</dbReference>
<name>A0A316TM12_9BACT</name>
<evidence type="ECO:0000256" key="6">
    <source>
        <dbReference type="ARBA" id="ARBA00022840"/>
    </source>
</evidence>
<proteinExistence type="inferred from homology"/>
<keyword evidence="10" id="KW-1185">Reference proteome</keyword>
<comment type="subunit">
    <text evidence="8">Homodimer.</text>
</comment>
<dbReference type="GO" id="GO:0004592">
    <property type="term" value="F:pantoate-beta-alanine ligase activity"/>
    <property type="evidence" value="ECO:0007669"/>
    <property type="project" value="UniProtKB-UniRule"/>
</dbReference>
<feature type="binding site" evidence="8">
    <location>
        <position position="61"/>
    </location>
    <ligand>
        <name>(R)-pantoate</name>
        <dbReference type="ChEBI" id="CHEBI:15980"/>
    </ligand>
</feature>
<keyword evidence="4 8" id="KW-0566">Pantothenate biosynthesis</keyword>
<comment type="catalytic activity">
    <reaction evidence="7 8">
        <text>(R)-pantoate + beta-alanine + ATP = (R)-pantothenate + AMP + diphosphate + H(+)</text>
        <dbReference type="Rhea" id="RHEA:10912"/>
        <dbReference type="ChEBI" id="CHEBI:15378"/>
        <dbReference type="ChEBI" id="CHEBI:15980"/>
        <dbReference type="ChEBI" id="CHEBI:29032"/>
        <dbReference type="ChEBI" id="CHEBI:30616"/>
        <dbReference type="ChEBI" id="CHEBI:33019"/>
        <dbReference type="ChEBI" id="CHEBI:57966"/>
        <dbReference type="ChEBI" id="CHEBI:456215"/>
        <dbReference type="EC" id="6.3.2.1"/>
    </reaction>
</comment>
<dbReference type="FunFam" id="3.30.1300.10:FF:000001">
    <property type="entry name" value="Pantothenate synthetase"/>
    <property type="match status" value="1"/>
</dbReference>
<dbReference type="EC" id="6.3.2.1" evidence="8"/>
<keyword evidence="5 8" id="KW-0547">Nucleotide-binding</keyword>
<gene>
    <name evidence="8" type="primary">panC</name>
    <name evidence="9" type="ORF">DDZ15_13545</name>
</gene>
<feature type="binding site" evidence="8">
    <location>
        <begin position="184"/>
        <end position="187"/>
    </location>
    <ligand>
        <name>ATP</name>
        <dbReference type="ChEBI" id="CHEBI:30616"/>
    </ligand>
</feature>
<dbReference type="InterPro" id="IPR014729">
    <property type="entry name" value="Rossmann-like_a/b/a_fold"/>
</dbReference>
<dbReference type="InterPro" id="IPR003721">
    <property type="entry name" value="Pantoate_ligase"/>
</dbReference>
<accession>A0A316TM12</accession>
<dbReference type="Proteomes" id="UP000245533">
    <property type="component" value="Unassembled WGS sequence"/>
</dbReference>
<dbReference type="NCBIfam" id="TIGR00125">
    <property type="entry name" value="cyt_tran_rel"/>
    <property type="match status" value="1"/>
</dbReference>
<comment type="similarity">
    <text evidence="2 8">Belongs to the pantothenate synthetase family.</text>
</comment>